<evidence type="ECO:0000256" key="3">
    <source>
        <dbReference type="SAM" id="MobiDB-lite"/>
    </source>
</evidence>
<reference evidence="4 5" key="1">
    <citation type="journal article" date="2015" name="Annu Rev Anim Biosci">
        <title>The Genome 10K Project: a way forward.</title>
        <authorList>
            <person name="Koepfli K.P."/>
            <person name="Paten B."/>
            <person name="O'Brien S.J."/>
            <person name="Koepfli K.P."/>
            <person name="Paten B."/>
            <person name="Antunes A."/>
            <person name="Belov K."/>
            <person name="Bustamante C."/>
            <person name="Castoe T.A."/>
            <person name="Clawson H."/>
            <person name="Crawford A.J."/>
            <person name="Diekhans M."/>
            <person name="Distel D."/>
            <person name="Durbin R."/>
            <person name="Earl D."/>
            <person name="Fujita M.K."/>
            <person name="Gamble T."/>
            <person name="Georges A."/>
            <person name="Gemmell N."/>
            <person name="Gilbert M.T."/>
            <person name="Graves J.M."/>
            <person name="Green R.E."/>
            <person name="Hickey G."/>
            <person name="Jarvis E.D."/>
            <person name="Johnson W."/>
            <person name="Komissarov A."/>
            <person name="Korf I."/>
            <person name="Kuhn R."/>
            <person name="Larkin D.M."/>
            <person name="Lewin H."/>
            <person name="Lopez J.V."/>
            <person name="Ma J."/>
            <person name="Marques-Bonet T."/>
            <person name="Miller W."/>
            <person name="Murphy R."/>
            <person name="Pevzner P."/>
            <person name="Shapiro B."/>
            <person name="Steiner C."/>
            <person name="Tamazian G."/>
            <person name="Venkatesh B."/>
            <person name="Wang J."/>
            <person name="Wayne R."/>
            <person name="Wiley E."/>
            <person name="Yang H."/>
            <person name="Zhang G."/>
            <person name="Haussler D."/>
            <person name="Ryder O."/>
            <person name="O'Brien S.J."/>
        </authorList>
    </citation>
    <scope>NUCLEOTIDE SEQUENCE</scope>
</reference>
<proteinExistence type="inferred from homology"/>
<name>A0A671ETN4_RHIFE</name>
<sequence>QREGGRGGRKDQSPLGHRRKMAMESPITQEEIKKELEKQIDLEKTCPLMRHFFTTHNGCHRLMDEFSRGNMPSSKLQIYIWMDATLKDVYQKLERRRERERRLGDRVKWKLLPWPGL</sequence>
<dbReference type="AlphaFoldDB" id="A0A671ETN4"/>
<organism evidence="4 5">
    <name type="scientific">Rhinolophus ferrumequinum</name>
    <name type="common">Greater horseshoe bat</name>
    <dbReference type="NCBI Taxonomy" id="59479"/>
    <lineage>
        <taxon>Eukaryota</taxon>
        <taxon>Metazoa</taxon>
        <taxon>Chordata</taxon>
        <taxon>Craniata</taxon>
        <taxon>Vertebrata</taxon>
        <taxon>Euteleostomi</taxon>
        <taxon>Mammalia</taxon>
        <taxon>Eutheria</taxon>
        <taxon>Laurasiatheria</taxon>
        <taxon>Chiroptera</taxon>
        <taxon>Yinpterochiroptera</taxon>
        <taxon>Rhinolophoidea</taxon>
        <taxon>Rhinolophidae</taxon>
        <taxon>Rhinolophinae</taxon>
        <taxon>Rhinolophus</taxon>
    </lineage>
</organism>
<dbReference type="Gene3D" id="3.10.20.550">
    <property type="entry name" value="ASAP complex, SAP18 subunit"/>
    <property type="match status" value="1"/>
</dbReference>
<evidence type="ECO:0000313" key="5">
    <source>
        <dbReference type="Proteomes" id="UP000472240"/>
    </source>
</evidence>
<dbReference type="InParanoid" id="A0A671ETN4"/>
<dbReference type="GO" id="GO:0005634">
    <property type="term" value="C:nucleus"/>
    <property type="evidence" value="ECO:0007669"/>
    <property type="project" value="TreeGrafter"/>
</dbReference>
<reference evidence="5" key="3">
    <citation type="submission" date="2018-12" db="EMBL/GenBank/DDBJ databases">
        <title>G10K-VGP greater horseshoe bat female genome, primary haplotype.</title>
        <authorList>
            <person name="Teeling E."/>
            <person name="Myers G."/>
            <person name="Vernes S."/>
            <person name="Pippel M."/>
            <person name="Winkler S."/>
            <person name="Fedrigo O."/>
            <person name="Rhie A."/>
            <person name="Koren S."/>
            <person name="Phillippy A."/>
            <person name="Lewin H."/>
            <person name="Damas J."/>
            <person name="Howe K."/>
            <person name="Mountcastle J."/>
            <person name="Jarvis E.D."/>
        </authorList>
    </citation>
    <scope>NUCLEOTIDE SEQUENCE [LARGE SCALE GENOMIC DNA]</scope>
</reference>
<keyword evidence="5" id="KW-1185">Reference proteome</keyword>
<dbReference type="PANTHER" id="PTHR13082">
    <property type="entry name" value="SAP18"/>
    <property type="match status" value="1"/>
</dbReference>
<reference evidence="4" key="4">
    <citation type="submission" date="2025-08" db="UniProtKB">
        <authorList>
            <consortium name="Ensembl"/>
        </authorList>
    </citation>
    <scope>IDENTIFICATION</scope>
</reference>
<dbReference type="InterPro" id="IPR042534">
    <property type="entry name" value="SAP18_sf"/>
</dbReference>
<protein>
    <recommendedName>
        <fullName evidence="2">18 kDa Sin3-associated polypeptide</fullName>
    </recommendedName>
</protein>
<dbReference type="PANTHER" id="PTHR13082:SF0">
    <property type="entry name" value="HISTONE DEACETYLASE COMPLEX SUBUNIT SAP18"/>
    <property type="match status" value="1"/>
</dbReference>
<dbReference type="Pfam" id="PF06487">
    <property type="entry name" value="SAP18"/>
    <property type="match status" value="1"/>
</dbReference>
<evidence type="ECO:0000313" key="4">
    <source>
        <dbReference type="Ensembl" id="ENSRFEP00010013682.1"/>
    </source>
</evidence>
<reference evidence="4" key="5">
    <citation type="submission" date="2025-09" db="UniProtKB">
        <authorList>
            <consortium name="Ensembl"/>
        </authorList>
    </citation>
    <scope>IDENTIFICATION</scope>
</reference>
<dbReference type="InterPro" id="IPR010516">
    <property type="entry name" value="SAP18"/>
</dbReference>
<feature type="region of interest" description="Disordered" evidence="3">
    <location>
        <begin position="1"/>
        <end position="29"/>
    </location>
</feature>
<dbReference type="Ensembl" id="ENSRFET00010014968.1">
    <property type="protein sequence ID" value="ENSRFEP00010013682.1"/>
    <property type="gene ID" value="ENSRFEG00010009293.1"/>
</dbReference>
<evidence type="ECO:0000256" key="2">
    <source>
        <dbReference type="ARBA" id="ARBA00030511"/>
    </source>
</evidence>
<reference evidence="4 5" key="2">
    <citation type="journal article" date="2018" name="Annu Rev Anim Biosci">
        <title>Bat Biology, Genomes, and the Bat1K Project: To Generate Chromosome-Level Genomes for All Living Bat Species.</title>
        <authorList>
            <person name="Teeling E.C."/>
            <person name="Vernes S.C."/>
            <person name="Davalos L.M."/>
            <person name="Ray D.A."/>
            <person name="Gilbert M.T.P."/>
            <person name="Myers E."/>
        </authorList>
    </citation>
    <scope>NUCLEOTIDE SEQUENCE</scope>
</reference>
<feature type="compositionally biased region" description="Basic and acidic residues" evidence="3">
    <location>
        <begin position="1"/>
        <end position="12"/>
    </location>
</feature>
<dbReference type="GO" id="GO:0003714">
    <property type="term" value="F:transcription corepressor activity"/>
    <property type="evidence" value="ECO:0007669"/>
    <property type="project" value="TreeGrafter"/>
</dbReference>
<accession>A0A671ETN4</accession>
<dbReference type="Proteomes" id="UP000472240">
    <property type="component" value="Chromosome 10"/>
</dbReference>
<evidence type="ECO:0000256" key="1">
    <source>
        <dbReference type="ARBA" id="ARBA00009143"/>
    </source>
</evidence>
<comment type="similarity">
    <text evidence="1">Belongs to the SAP18 family.</text>
</comment>